<evidence type="ECO:0000313" key="4">
    <source>
        <dbReference type="Proteomes" id="UP000778970"/>
    </source>
</evidence>
<dbReference type="InterPro" id="IPR051199">
    <property type="entry name" value="LPS_LOS_Heptosyltrfase"/>
</dbReference>
<protein>
    <submittedName>
        <fullName evidence="3">Glycosyltransferase family 9 protein</fullName>
    </submittedName>
</protein>
<dbReference type="GO" id="GO:0009244">
    <property type="term" value="P:lipopolysaccharide core region biosynthetic process"/>
    <property type="evidence" value="ECO:0007669"/>
    <property type="project" value="TreeGrafter"/>
</dbReference>
<evidence type="ECO:0000256" key="1">
    <source>
        <dbReference type="ARBA" id="ARBA00022676"/>
    </source>
</evidence>
<organism evidence="3 4">
    <name type="scientific">Rhodovibrio salinarum</name>
    <dbReference type="NCBI Taxonomy" id="1087"/>
    <lineage>
        <taxon>Bacteria</taxon>
        <taxon>Pseudomonadati</taxon>
        <taxon>Pseudomonadota</taxon>
        <taxon>Alphaproteobacteria</taxon>
        <taxon>Rhodospirillales</taxon>
        <taxon>Rhodovibrionaceae</taxon>
        <taxon>Rhodovibrio</taxon>
    </lineage>
</organism>
<keyword evidence="1" id="KW-0328">Glycosyltransferase</keyword>
<dbReference type="CDD" id="cd03789">
    <property type="entry name" value="GT9_LPS_heptosyltransferase"/>
    <property type="match status" value="1"/>
</dbReference>
<dbReference type="SUPFAM" id="SSF53756">
    <property type="entry name" value="UDP-Glycosyltransferase/glycogen phosphorylase"/>
    <property type="match status" value="1"/>
</dbReference>
<dbReference type="Proteomes" id="UP000778970">
    <property type="component" value="Unassembled WGS sequence"/>
</dbReference>
<dbReference type="GO" id="GO:0005829">
    <property type="term" value="C:cytosol"/>
    <property type="evidence" value="ECO:0007669"/>
    <property type="project" value="TreeGrafter"/>
</dbReference>
<proteinExistence type="predicted"/>
<keyword evidence="4" id="KW-1185">Reference proteome</keyword>
<dbReference type="AlphaFoldDB" id="A0A934QI44"/>
<comment type="caution">
    <text evidence="3">The sequence shown here is derived from an EMBL/GenBank/DDBJ whole genome shotgun (WGS) entry which is preliminary data.</text>
</comment>
<dbReference type="PANTHER" id="PTHR30160">
    <property type="entry name" value="TETRAACYLDISACCHARIDE 4'-KINASE-RELATED"/>
    <property type="match status" value="1"/>
</dbReference>
<gene>
    <name evidence="3" type="ORF">CKO21_09370</name>
</gene>
<dbReference type="EMBL" id="NRRE01000025">
    <property type="protein sequence ID" value="MBK1697456.1"/>
    <property type="molecule type" value="Genomic_DNA"/>
</dbReference>
<dbReference type="Gene3D" id="3.40.50.2000">
    <property type="entry name" value="Glycogen Phosphorylase B"/>
    <property type="match status" value="2"/>
</dbReference>
<dbReference type="InterPro" id="IPR002201">
    <property type="entry name" value="Glyco_trans_9"/>
</dbReference>
<reference evidence="3" key="1">
    <citation type="submission" date="2017-08" db="EMBL/GenBank/DDBJ databases">
        <authorList>
            <person name="Imhoff J.F."/>
            <person name="Rahn T."/>
            <person name="Kuenzel S."/>
            <person name="Neulinger S.C."/>
        </authorList>
    </citation>
    <scope>NUCLEOTIDE SEQUENCE</scope>
    <source>
        <strain evidence="3">DSM 9154</strain>
    </source>
</reference>
<name>A0A934QI44_9PROT</name>
<dbReference type="GO" id="GO:0008713">
    <property type="term" value="F:ADP-heptose-lipopolysaccharide heptosyltransferase activity"/>
    <property type="evidence" value="ECO:0007669"/>
    <property type="project" value="TreeGrafter"/>
</dbReference>
<dbReference type="Pfam" id="PF01075">
    <property type="entry name" value="Glyco_transf_9"/>
    <property type="match status" value="1"/>
</dbReference>
<keyword evidence="2" id="KW-0808">Transferase</keyword>
<reference evidence="3" key="2">
    <citation type="journal article" date="2020" name="Microorganisms">
        <title>Osmotic Adaptation and Compatible Solute Biosynthesis of Phototrophic Bacteria as Revealed from Genome Analyses.</title>
        <authorList>
            <person name="Imhoff J.F."/>
            <person name="Rahn T."/>
            <person name="Kunzel S."/>
            <person name="Keller A."/>
            <person name="Neulinger S.C."/>
        </authorList>
    </citation>
    <scope>NUCLEOTIDE SEQUENCE</scope>
    <source>
        <strain evidence="3">DSM 9154</strain>
    </source>
</reference>
<evidence type="ECO:0000313" key="3">
    <source>
        <dbReference type="EMBL" id="MBK1697456.1"/>
    </source>
</evidence>
<dbReference type="PANTHER" id="PTHR30160:SF1">
    <property type="entry name" value="LIPOPOLYSACCHARIDE 1,2-N-ACETYLGLUCOSAMINETRANSFERASE-RELATED"/>
    <property type="match status" value="1"/>
</dbReference>
<accession>A0A934QI44</accession>
<evidence type="ECO:0000256" key="2">
    <source>
        <dbReference type="ARBA" id="ARBA00022679"/>
    </source>
</evidence>
<sequence>MQRILFITYSRVGDCILSSGLLDELTRRYPSARVTVCCGPASAALFQAHPRLEELIVIRKQRYNRHWAALWRRLVLRRWTAVVDLRRSALPWLLWAKHRATPSKAEANEHRVLTLARTLDAQPPPAPTVWTSPQDQTEADRLIGSARPVLAVGPTANWPGKVWPPERFAELVQRLIAPGGALAGASVFVTGGPNEIDQAQPVIDAVPSEQLRAGVGLSLPTTAAALQRCRLFIGNDSGLMHLAAAAGTPVLGLFGPTKDVVYGPWSRHSRVVRTPESYQELVGQPGFQYKTAGTQMTNLTVDTVEHAAHALLDETASTVETGAATHQE</sequence>